<dbReference type="CDD" id="cd03784">
    <property type="entry name" value="GT1_Gtf-like"/>
    <property type="match status" value="1"/>
</dbReference>
<accession>A0AAJ6SY08</accession>
<keyword evidence="4" id="KW-0808">Transferase</keyword>
<dbReference type="PANTHER" id="PTHR48048">
    <property type="entry name" value="GLYCOSYLTRANSFERASE"/>
    <property type="match status" value="1"/>
</dbReference>
<dbReference type="GeneID" id="105108447"/>
<dbReference type="InterPro" id="IPR002213">
    <property type="entry name" value="UDP_glucos_trans"/>
</dbReference>
<evidence type="ECO:0000256" key="2">
    <source>
        <dbReference type="ARBA" id="ARBA00009995"/>
    </source>
</evidence>
<dbReference type="Pfam" id="PF00201">
    <property type="entry name" value="UDPGT"/>
    <property type="match status" value="1"/>
</dbReference>
<dbReference type="Gene3D" id="3.40.50.2000">
    <property type="entry name" value="Glycogen Phosphorylase B"/>
    <property type="match status" value="3"/>
</dbReference>
<comment type="similarity">
    <text evidence="2">Belongs to the UDP-glycosyltransferase family.</text>
</comment>
<name>A0AAJ6SY08_POPEU</name>
<dbReference type="KEGG" id="peu:105108447"/>
<dbReference type="AlphaFoldDB" id="A0AAJ6SY08"/>
<comment type="pathway">
    <text evidence="1">Pigment biosynthesis; anthocyanin biosynthesis.</text>
</comment>
<dbReference type="SUPFAM" id="SSF53756">
    <property type="entry name" value="UDP-Glycosyltransferase/glycogen phosphorylase"/>
    <property type="match status" value="2"/>
</dbReference>
<evidence type="ECO:0000256" key="3">
    <source>
        <dbReference type="ARBA" id="ARBA00012585"/>
    </source>
</evidence>
<sequence length="210" mass="23081">MKKTQLVFVPAPGFGHLVSAVQLAKMVLERNDSFLITMLVIHNPIYGGISKNTESLASIHTEIRFIEIPETIPAPPPEALAVSPAKILAHKAVGAFVSHCGWNSTLEALWYAVPIITWPLYAEQHLNAFQLVKDLGLAVELTLDFRRDCPTDFVKAEVITKAVKTMMEHGGQQRNKAKETSEMAKKAVMEGGSSYVAFGNLIDQWLGSKP</sequence>
<dbReference type="RefSeq" id="XP_011001068.1">
    <property type="nucleotide sequence ID" value="XM_011002766.1"/>
</dbReference>
<protein>
    <recommendedName>
        <fullName evidence="3">anthocyanidin 3-O-glucosyltransferase</fullName>
        <ecNumber evidence="3">2.4.1.115</ecNumber>
    </recommendedName>
</protein>
<gene>
    <name evidence="7" type="primary">LOC105108447</name>
</gene>
<keyword evidence="6" id="KW-1185">Reference proteome</keyword>
<evidence type="ECO:0000313" key="6">
    <source>
        <dbReference type="Proteomes" id="UP000694918"/>
    </source>
</evidence>
<dbReference type="Proteomes" id="UP000694918">
    <property type="component" value="Unplaced"/>
</dbReference>
<dbReference type="InterPro" id="IPR050481">
    <property type="entry name" value="UDP-glycosyltransf_plant"/>
</dbReference>
<evidence type="ECO:0000256" key="1">
    <source>
        <dbReference type="ARBA" id="ARBA00004935"/>
    </source>
</evidence>
<evidence type="ECO:0000256" key="4">
    <source>
        <dbReference type="ARBA" id="ARBA00022679"/>
    </source>
</evidence>
<organism evidence="6 7">
    <name type="scientific">Populus euphratica</name>
    <name type="common">Euphrates poplar</name>
    <dbReference type="NCBI Taxonomy" id="75702"/>
    <lineage>
        <taxon>Eukaryota</taxon>
        <taxon>Viridiplantae</taxon>
        <taxon>Streptophyta</taxon>
        <taxon>Embryophyta</taxon>
        <taxon>Tracheophyta</taxon>
        <taxon>Spermatophyta</taxon>
        <taxon>Magnoliopsida</taxon>
        <taxon>eudicotyledons</taxon>
        <taxon>Gunneridae</taxon>
        <taxon>Pentapetalae</taxon>
        <taxon>rosids</taxon>
        <taxon>fabids</taxon>
        <taxon>Malpighiales</taxon>
        <taxon>Salicaceae</taxon>
        <taxon>Saliceae</taxon>
        <taxon>Populus</taxon>
    </lineage>
</organism>
<dbReference type="FunFam" id="3.40.50.2000:FF:000056">
    <property type="entry name" value="Glycosyltransferase"/>
    <property type="match status" value="1"/>
</dbReference>
<dbReference type="EC" id="2.4.1.115" evidence="3"/>
<evidence type="ECO:0000256" key="5">
    <source>
        <dbReference type="ARBA" id="ARBA00047606"/>
    </source>
</evidence>
<dbReference type="GO" id="GO:0047213">
    <property type="term" value="F:anthocyanidin 3-O-glucosyltransferase activity"/>
    <property type="evidence" value="ECO:0007669"/>
    <property type="project" value="UniProtKB-EC"/>
</dbReference>
<evidence type="ECO:0000313" key="7">
    <source>
        <dbReference type="RefSeq" id="XP_011001068.1"/>
    </source>
</evidence>
<reference evidence="7" key="1">
    <citation type="submission" date="2025-08" db="UniProtKB">
        <authorList>
            <consortium name="RefSeq"/>
        </authorList>
    </citation>
    <scope>IDENTIFICATION</scope>
</reference>
<dbReference type="PANTHER" id="PTHR48048:SF83">
    <property type="entry name" value="GLYCOSYLTRANSFERASE"/>
    <property type="match status" value="1"/>
</dbReference>
<comment type="catalytic activity">
    <reaction evidence="5">
        <text>an anthocyanidin + UDP-alpha-D-glucose + H(+) = an anthocyanidin 3-O-beta-D-glucoside + UDP</text>
        <dbReference type="Rhea" id="RHEA:20093"/>
        <dbReference type="ChEBI" id="CHEBI:15378"/>
        <dbReference type="ChEBI" id="CHEBI:16307"/>
        <dbReference type="ChEBI" id="CHEBI:58223"/>
        <dbReference type="ChEBI" id="CHEBI:58885"/>
        <dbReference type="ChEBI" id="CHEBI:143576"/>
        <dbReference type="EC" id="2.4.1.115"/>
    </reaction>
</comment>
<proteinExistence type="inferred from homology"/>